<proteinExistence type="inferred from homology"/>
<keyword evidence="1 2" id="KW-0378">Hydrolase</keyword>
<dbReference type="AlphaFoldDB" id="A0A2M7XEQ4"/>
<comment type="similarity">
    <text evidence="2">Belongs to the Nudix hydrolase family.</text>
</comment>
<dbReference type="PANTHER" id="PTHR21340">
    <property type="entry name" value="DIADENOSINE 5,5-P1,P4-TETRAPHOSPHATE PYROPHOSPHOHYDROLASE MUTT"/>
    <property type="match status" value="1"/>
</dbReference>
<evidence type="ECO:0000256" key="3">
    <source>
        <dbReference type="SAM" id="MobiDB-lite"/>
    </source>
</evidence>
<dbReference type="InterPro" id="IPR020476">
    <property type="entry name" value="Nudix_hydrolase"/>
</dbReference>
<comment type="caution">
    <text evidence="5">The sequence shown here is derived from an EMBL/GenBank/DDBJ whole genome shotgun (WGS) entry which is preliminary data.</text>
</comment>
<dbReference type="GO" id="GO:0006167">
    <property type="term" value="P:AMP biosynthetic process"/>
    <property type="evidence" value="ECO:0007669"/>
    <property type="project" value="TreeGrafter"/>
</dbReference>
<evidence type="ECO:0000256" key="2">
    <source>
        <dbReference type="RuleBase" id="RU003476"/>
    </source>
</evidence>
<gene>
    <name evidence="5" type="ORF">CO172_03815</name>
</gene>
<dbReference type="PRINTS" id="PR00502">
    <property type="entry name" value="NUDIXFAMILY"/>
</dbReference>
<dbReference type="PROSITE" id="PS51462">
    <property type="entry name" value="NUDIX"/>
    <property type="match status" value="1"/>
</dbReference>
<dbReference type="InterPro" id="IPR051325">
    <property type="entry name" value="Nudix_hydrolase_domain"/>
</dbReference>
<evidence type="ECO:0000259" key="4">
    <source>
        <dbReference type="PROSITE" id="PS51462"/>
    </source>
</evidence>
<dbReference type="PROSITE" id="PS00893">
    <property type="entry name" value="NUDIX_BOX"/>
    <property type="match status" value="1"/>
</dbReference>
<sequence length="167" mass="19426">MTLSSEKQEKRESKKKTKPPVKKELPIYEESAGGLVFKQTKRGIVFAMIKDSYGKWTFPKGHVEAGEAIEEAAARETLEELGLEEIRLLESLGKITIWFRDRFVKKGKLIHKDISYFLFETPEDTFLIPHPEERVQKVAWVSKNKVLQMSFYKDMIPIIQRALEILK</sequence>
<feature type="region of interest" description="Disordered" evidence="3">
    <location>
        <begin position="1"/>
        <end position="23"/>
    </location>
</feature>
<evidence type="ECO:0000256" key="1">
    <source>
        <dbReference type="ARBA" id="ARBA00022801"/>
    </source>
</evidence>
<feature type="compositionally biased region" description="Basic and acidic residues" evidence="3">
    <location>
        <begin position="1"/>
        <end position="12"/>
    </location>
</feature>
<dbReference type="Gene3D" id="3.90.79.10">
    <property type="entry name" value="Nucleoside Triphosphate Pyrophosphohydrolase"/>
    <property type="match status" value="1"/>
</dbReference>
<accession>A0A2M7XEQ4</accession>
<feature type="domain" description="Nudix hydrolase" evidence="4">
    <location>
        <begin position="27"/>
        <end position="167"/>
    </location>
</feature>
<dbReference type="InterPro" id="IPR015797">
    <property type="entry name" value="NUDIX_hydrolase-like_dom_sf"/>
</dbReference>
<dbReference type="GO" id="GO:0006754">
    <property type="term" value="P:ATP biosynthetic process"/>
    <property type="evidence" value="ECO:0007669"/>
    <property type="project" value="TreeGrafter"/>
</dbReference>
<evidence type="ECO:0000313" key="5">
    <source>
        <dbReference type="EMBL" id="PJA46367.1"/>
    </source>
</evidence>
<dbReference type="GO" id="GO:0004081">
    <property type="term" value="F:bis(5'-nucleosyl)-tetraphosphatase (asymmetrical) activity"/>
    <property type="evidence" value="ECO:0007669"/>
    <property type="project" value="TreeGrafter"/>
</dbReference>
<dbReference type="EMBL" id="PFWS01000061">
    <property type="protein sequence ID" value="PJA46367.1"/>
    <property type="molecule type" value="Genomic_DNA"/>
</dbReference>
<dbReference type="Proteomes" id="UP000229749">
    <property type="component" value="Unassembled WGS sequence"/>
</dbReference>
<evidence type="ECO:0000313" key="6">
    <source>
        <dbReference type="Proteomes" id="UP000229749"/>
    </source>
</evidence>
<dbReference type="PANTHER" id="PTHR21340:SF0">
    <property type="entry name" value="BIS(5'-NUCLEOSYL)-TETRAPHOSPHATASE [ASYMMETRICAL]"/>
    <property type="match status" value="1"/>
</dbReference>
<dbReference type="SUPFAM" id="SSF55811">
    <property type="entry name" value="Nudix"/>
    <property type="match status" value="1"/>
</dbReference>
<reference evidence="6" key="1">
    <citation type="submission" date="2017-09" db="EMBL/GenBank/DDBJ databases">
        <title>Depth-based differentiation of microbial function through sediment-hosted aquifers and enrichment of novel symbionts in the deep terrestrial subsurface.</title>
        <authorList>
            <person name="Probst A.J."/>
            <person name="Ladd B."/>
            <person name="Jarett J.K."/>
            <person name="Geller-Mcgrath D.E."/>
            <person name="Sieber C.M.K."/>
            <person name="Emerson J.B."/>
            <person name="Anantharaman K."/>
            <person name="Thomas B.C."/>
            <person name="Malmstrom R."/>
            <person name="Stieglmeier M."/>
            <person name="Klingl A."/>
            <person name="Woyke T."/>
            <person name="Ryan C.M."/>
            <person name="Banfield J.F."/>
        </authorList>
    </citation>
    <scope>NUCLEOTIDE SEQUENCE [LARGE SCALE GENOMIC DNA]</scope>
</reference>
<organism evidence="5 6">
    <name type="scientific">Candidatus Uhrbacteria bacterium CG_4_9_14_3_um_filter_36_7</name>
    <dbReference type="NCBI Taxonomy" id="1975033"/>
    <lineage>
        <taxon>Bacteria</taxon>
        <taxon>Candidatus Uhriibacteriota</taxon>
    </lineage>
</organism>
<dbReference type="Pfam" id="PF00293">
    <property type="entry name" value="NUDIX"/>
    <property type="match status" value="1"/>
</dbReference>
<protein>
    <recommendedName>
        <fullName evidence="4">Nudix hydrolase domain-containing protein</fullName>
    </recommendedName>
</protein>
<dbReference type="InterPro" id="IPR020084">
    <property type="entry name" value="NUDIX_hydrolase_CS"/>
</dbReference>
<name>A0A2M7XEQ4_9BACT</name>
<dbReference type="InterPro" id="IPR000086">
    <property type="entry name" value="NUDIX_hydrolase_dom"/>
</dbReference>